<organism evidence="4 5">
    <name type="scientific">Ornithinibacillus halotolerans</name>
    <dbReference type="NCBI Taxonomy" id="1274357"/>
    <lineage>
        <taxon>Bacteria</taxon>
        <taxon>Bacillati</taxon>
        <taxon>Bacillota</taxon>
        <taxon>Bacilli</taxon>
        <taxon>Bacillales</taxon>
        <taxon>Bacillaceae</taxon>
        <taxon>Ornithinibacillus</taxon>
    </lineage>
</organism>
<dbReference type="PROSITE" id="PS00409">
    <property type="entry name" value="PROKAR_NTER_METHYL"/>
    <property type="match status" value="1"/>
</dbReference>
<dbReference type="GO" id="GO:0030420">
    <property type="term" value="P:establishment of competence for transformation"/>
    <property type="evidence" value="ECO:0007669"/>
    <property type="project" value="UniProtKB-KW"/>
</dbReference>
<dbReference type="Pfam" id="PF07963">
    <property type="entry name" value="N_methyl"/>
    <property type="match status" value="1"/>
</dbReference>
<dbReference type="AlphaFoldDB" id="A0A916S582"/>
<evidence type="ECO:0000313" key="5">
    <source>
        <dbReference type="Proteomes" id="UP000613512"/>
    </source>
</evidence>
<evidence type="ECO:0000256" key="2">
    <source>
        <dbReference type="ARBA" id="ARBA00023287"/>
    </source>
</evidence>
<keyword evidence="3" id="KW-1133">Transmembrane helix</keyword>
<evidence type="ECO:0000256" key="3">
    <source>
        <dbReference type="SAM" id="Phobius"/>
    </source>
</evidence>
<dbReference type="InterPro" id="IPR012902">
    <property type="entry name" value="N_methyl_site"/>
</dbReference>
<dbReference type="EMBL" id="BMEY01000014">
    <property type="protein sequence ID" value="GGA82064.1"/>
    <property type="molecule type" value="Genomic_DNA"/>
</dbReference>
<evidence type="ECO:0008006" key="6">
    <source>
        <dbReference type="Google" id="ProtNLM"/>
    </source>
</evidence>
<name>A0A916S582_9BACI</name>
<keyword evidence="3" id="KW-0812">Transmembrane</keyword>
<feature type="transmembrane region" description="Helical" evidence="3">
    <location>
        <begin position="20"/>
        <end position="41"/>
    </location>
</feature>
<protein>
    <recommendedName>
        <fullName evidence="6">Prepilin-type N-terminal cleavage/methylation domain-containing protein</fullName>
    </recommendedName>
</protein>
<reference evidence="4" key="1">
    <citation type="journal article" date="2014" name="Int. J. Syst. Evol. Microbiol.">
        <title>Complete genome sequence of Corynebacterium casei LMG S-19264T (=DSM 44701T), isolated from a smear-ripened cheese.</title>
        <authorList>
            <consortium name="US DOE Joint Genome Institute (JGI-PGF)"/>
            <person name="Walter F."/>
            <person name="Albersmeier A."/>
            <person name="Kalinowski J."/>
            <person name="Ruckert C."/>
        </authorList>
    </citation>
    <scope>NUCLEOTIDE SEQUENCE</scope>
    <source>
        <strain evidence="4">CGMCC 1.12408</strain>
    </source>
</reference>
<dbReference type="NCBIfam" id="TIGR02532">
    <property type="entry name" value="IV_pilin_GFxxxE"/>
    <property type="match status" value="1"/>
</dbReference>
<evidence type="ECO:0000313" key="4">
    <source>
        <dbReference type="EMBL" id="GGA82064.1"/>
    </source>
</evidence>
<reference evidence="4" key="2">
    <citation type="submission" date="2020-09" db="EMBL/GenBank/DDBJ databases">
        <authorList>
            <person name="Sun Q."/>
            <person name="Zhou Y."/>
        </authorList>
    </citation>
    <scope>NUCLEOTIDE SEQUENCE</scope>
    <source>
        <strain evidence="4">CGMCC 1.12408</strain>
    </source>
</reference>
<comment type="caution">
    <text evidence="4">The sequence shown here is derived from an EMBL/GenBank/DDBJ whole genome shotgun (WGS) entry which is preliminary data.</text>
</comment>
<evidence type="ECO:0000256" key="1">
    <source>
        <dbReference type="ARBA" id="ARBA00004241"/>
    </source>
</evidence>
<keyword evidence="5" id="KW-1185">Reference proteome</keyword>
<keyword evidence="2" id="KW-0178">Competence</keyword>
<accession>A0A916S582</accession>
<keyword evidence="3" id="KW-0472">Membrane</keyword>
<dbReference type="Proteomes" id="UP000613512">
    <property type="component" value="Unassembled WGS sequence"/>
</dbReference>
<gene>
    <name evidence="4" type="ORF">GCM10008025_26630</name>
</gene>
<dbReference type="GO" id="GO:0009986">
    <property type="term" value="C:cell surface"/>
    <property type="evidence" value="ECO:0007669"/>
    <property type="project" value="UniProtKB-SubCell"/>
</dbReference>
<sequence length="151" mass="16972">MNKLKVAFSRKEGGFTLVEVLASLVIISIILIGTFNLIVFTNEAAVSNNHRLVAINLATATLERIKVVPSSYFTMPTEENFYQTFNKDNCEEAKCDMYSTLLNDKNYLLILDVSQTTEEKAMGLLEVIVTIELPEENIRHKVEGYVNYGNG</sequence>
<dbReference type="RefSeq" id="WP_188385162.1">
    <property type="nucleotide sequence ID" value="NZ_BMEY01000014.1"/>
</dbReference>
<comment type="subcellular location">
    <subcellularLocation>
        <location evidence="1">Cell surface</location>
    </subcellularLocation>
</comment>
<proteinExistence type="predicted"/>